<comment type="caution">
    <text evidence="1">The sequence shown here is derived from an EMBL/GenBank/DDBJ whole genome shotgun (WGS) entry which is preliminary data.</text>
</comment>
<dbReference type="AlphaFoldDB" id="A0A2T4PZ54"/>
<dbReference type="Proteomes" id="UP000240717">
    <property type="component" value="Unassembled WGS sequence"/>
</dbReference>
<organism evidence="1 2">
    <name type="scientific">Staphylococcus warneri</name>
    <dbReference type="NCBI Taxonomy" id="1292"/>
    <lineage>
        <taxon>Bacteria</taxon>
        <taxon>Bacillati</taxon>
        <taxon>Bacillota</taxon>
        <taxon>Bacilli</taxon>
        <taxon>Bacillales</taxon>
        <taxon>Staphylococcaceae</taxon>
        <taxon>Staphylococcus</taxon>
    </lineage>
</organism>
<dbReference type="RefSeq" id="WP_095324764.1">
    <property type="nucleotide sequence ID" value="NZ_JACGPT010000002.1"/>
</dbReference>
<evidence type="ECO:0000313" key="1">
    <source>
        <dbReference type="EMBL" id="PTI50405.1"/>
    </source>
</evidence>
<dbReference type="EMBL" id="PZEV01000030">
    <property type="protein sequence ID" value="PTI50405.1"/>
    <property type="molecule type" value="Genomic_DNA"/>
</dbReference>
<accession>A0A2T4PZ54</accession>
<gene>
    <name evidence="1" type="ORF">BU085_09005</name>
</gene>
<dbReference type="STRING" id="1194526.A284_07825"/>
<sequence length="146" mass="16938">MSETNIRYLKDNDGDFYYPITHVDAIQGLDNDKWTPFKLNKPALMNTAFKDTDNGFDCAYKTLEVFNLEVKSIRLNASNISDGQLLVTLPDSFNLPLNPHSFYIRTPSNRNQAIITIRPDGTVYFYIKDSNWSNTDYIYGQYTWIE</sequence>
<evidence type="ECO:0000313" key="2">
    <source>
        <dbReference type="Proteomes" id="UP000240717"/>
    </source>
</evidence>
<name>A0A2T4PZ54_STAWA</name>
<protein>
    <submittedName>
        <fullName evidence="1">Uncharacterized protein</fullName>
    </submittedName>
</protein>
<reference evidence="1 2" key="1">
    <citation type="journal article" date="2016" name="Front. Microbiol.">
        <title>Comprehensive Phylogenetic Analysis of Bovine Non-aureus Staphylococci Species Based on Whole-Genome Sequencing.</title>
        <authorList>
            <person name="Naushad S."/>
            <person name="Barkema H.W."/>
            <person name="Luby C."/>
            <person name="Condas L.A."/>
            <person name="Nobrega D.B."/>
            <person name="Carson D.A."/>
            <person name="De Buck J."/>
        </authorList>
    </citation>
    <scope>NUCLEOTIDE SEQUENCE [LARGE SCALE GENOMIC DNA]</scope>
    <source>
        <strain evidence="1 2">SNUC 2993</strain>
    </source>
</reference>
<proteinExistence type="predicted"/>